<dbReference type="PIRSF" id="PIRSF037263">
    <property type="entry name" value="DUF951_bac"/>
    <property type="match status" value="1"/>
</dbReference>
<name>A0ABR4XSC9_9LACO</name>
<organism evidence="1 2">
    <name type="scientific">Oenococcus alcoholitolerans</name>
    <dbReference type="NCBI Taxonomy" id="931074"/>
    <lineage>
        <taxon>Bacteria</taxon>
        <taxon>Bacillati</taxon>
        <taxon>Bacillota</taxon>
        <taxon>Bacilli</taxon>
        <taxon>Lactobacillales</taxon>
        <taxon>Lactobacillaceae</taxon>
        <taxon>Oenococcus</taxon>
    </lineage>
</organism>
<dbReference type="Proteomes" id="UP000030023">
    <property type="component" value="Unassembled WGS sequence"/>
</dbReference>
<sequence length="65" mass="7783">MGWIFKMDYRLNSIVEMKKKHACGANDWKVIRLGADIKIECRNCHRVLLLTREKFNKSLKKILDY</sequence>
<accession>A0ABR4XSC9</accession>
<dbReference type="Pfam" id="PF06107">
    <property type="entry name" value="DUF951"/>
    <property type="match status" value="1"/>
</dbReference>
<keyword evidence="2" id="KW-1185">Reference proteome</keyword>
<evidence type="ECO:0008006" key="3">
    <source>
        <dbReference type="Google" id="ProtNLM"/>
    </source>
</evidence>
<proteinExistence type="predicted"/>
<reference evidence="1 2" key="1">
    <citation type="journal article" date="2014" name="Antonie Van Leeuwenhoek">
        <title>Oenococcus alcoholitolerans sp. nov., a lactic acid bacteria isolated from cachaca and ethanol fermentation processes.</title>
        <authorList>
            <person name="Badotti F."/>
            <person name="Moreira A.P."/>
            <person name="Tonon L.A."/>
            <person name="de Lucena B.T."/>
            <person name="Gomes Fde C."/>
            <person name="Kruger R."/>
            <person name="Thompson C.C."/>
            <person name="de Morais M.A.Jr."/>
            <person name="Rosa C.A."/>
            <person name="Thompson F.L."/>
        </authorList>
    </citation>
    <scope>NUCLEOTIDE SEQUENCE [LARGE SCALE GENOMIC DNA]</scope>
    <source>
        <strain evidence="1 2">UFRJ-M7.2.18</strain>
    </source>
</reference>
<gene>
    <name evidence="1" type="ORF">Q757_01330</name>
</gene>
<comment type="caution">
    <text evidence="1">The sequence shown here is derived from an EMBL/GenBank/DDBJ whole genome shotgun (WGS) entry which is preliminary data.</text>
</comment>
<dbReference type="InterPro" id="IPR009296">
    <property type="entry name" value="DUF951"/>
</dbReference>
<feature type="non-terminal residue" evidence="1">
    <location>
        <position position="65"/>
    </location>
</feature>
<dbReference type="EMBL" id="AXCV01000028">
    <property type="protein sequence ID" value="KGO32387.1"/>
    <property type="molecule type" value="Genomic_DNA"/>
</dbReference>
<evidence type="ECO:0000313" key="1">
    <source>
        <dbReference type="EMBL" id="KGO32387.1"/>
    </source>
</evidence>
<evidence type="ECO:0000313" key="2">
    <source>
        <dbReference type="Proteomes" id="UP000030023"/>
    </source>
</evidence>
<protein>
    <recommendedName>
        <fullName evidence="3">DUF951 domain-containing protein</fullName>
    </recommendedName>
</protein>
<dbReference type="PANTHER" id="PTHR38455:SF1">
    <property type="entry name" value="DUF951 DOMAIN-CONTAINING PROTEIN"/>
    <property type="match status" value="1"/>
</dbReference>
<dbReference type="PANTHER" id="PTHR38455">
    <property type="entry name" value="HYPOTHETICAL CYTOSOLIC PROTEIN"/>
    <property type="match status" value="1"/>
</dbReference>